<organism evidence="2 3">
    <name type="scientific">Mycena albidolilacea</name>
    <dbReference type="NCBI Taxonomy" id="1033008"/>
    <lineage>
        <taxon>Eukaryota</taxon>
        <taxon>Fungi</taxon>
        <taxon>Dikarya</taxon>
        <taxon>Basidiomycota</taxon>
        <taxon>Agaricomycotina</taxon>
        <taxon>Agaricomycetes</taxon>
        <taxon>Agaricomycetidae</taxon>
        <taxon>Agaricales</taxon>
        <taxon>Marasmiineae</taxon>
        <taxon>Mycenaceae</taxon>
        <taxon>Mycena</taxon>
    </lineage>
</organism>
<dbReference type="AlphaFoldDB" id="A0AAD7F3N1"/>
<comment type="caution">
    <text evidence="2">The sequence shown here is derived from an EMBL/GenBank/DDBJ whole genome shotgun (WGS) entry which is preliminary data.</text>
</comment>
<sequence length="148" mass="15812">MIFTTLISLLAAAAVAASPLKPQQLVVITPHITSPDEKAYWTTGSTQTVTWNTAEIPPAFAHYNGTIMLGAITNYTNSKGEKVVSENLDWQKPLASGFPMGAGRHNIVVPDKDNGDNYIIVLLGDSGNCSPQFKIRKAASSQSLIGIL</sequence>
<feature type="signal peptide" evidence="1">
    <location>
        <begin position="1"/>
        <end position="17"/>
    </location>
</feature>
<evidence type="ECO:0000313" key="2">
    <source>
        <dbReference type="EMBL" id="KAJ7367099.1"/>
    </source>
</evidence>
<evidence type="ECO:0000313" key="3">
    <source>
        <dbReference type="Proteomes" id="UP001218218"/>
    </source>
</evidence>
<feature type="chain" id="PRO_5042147850" evidence="1">
    <location>
        <begin position="18"/>
        <end position="148"/>
    </location>
</feature>
<proteinExistence type="predicted"/>
<dbReference type="Proteomes" id="UP001218218">
    <property type="component" value="Unassembled WGS sequence"/>
</dbReference>
<name>A0AAD7F3N1_9AGAR</name>
<gene>
    <name evidence="2" type="ORF">DFH08DRAFT_797936</name>
</gene>
<protein>
    <submittedName>
        <fullName evidence="2">Uncharacterized protein</fullName>
    </submittedName>
</protein>
<dbReference type="EMBL" id="JARIHO010000002">
    <property type="protein sequence ID" value="KAJ7367099.1"/>
    <property type="molecule type" value="Genomic_DNA"/>
</dbReference>
<reference evidence="2" key="1">
    <citation type="submission" date="2023-03" db="EMBL/GenBank/DDBJ databases">
        <title>Massive genome expansion in bonnet fungi (Mycena s.s.) driven by repeated elements and novel gene families across ecological guilds.</title>
        <authorList>
            <consortium name="Lawrence Berkeley National Laboratory"/>
            <person name="Harder C.B."/>
            <person name="Miyauchi S."/>
            <person name="Viragh M."/>
            <person name="Kuo A."/>
            <person name="Thoen E."/>
            <person name="Andreopoulos B."/>
            <person name="Lu D."/>
            <person name="Skrede I."/>
            <person name="Drula E."/>
            <person name="Henrissat B."/>
            <person name="Morin E."/>
            <person name="Kohler A."/>
            <person name="Barry K."/>
            <person name="LaButti K."/>
            <person name="Morin E."/>
            <person name="Salamov A."/>
            <person name="Lipzen A."/>
            <person name="Mereny Z."/>
            <person name="Hegedus B."/>
            <person name="Baldrian P."/>
            <person name="Stursova M."/>
            <person name="Weitz H."/>
            <person name="Taylor A."/>
            <person name="Grigoriev I.V."/>
            <person name="Nagy L.G."/>
            <person name="Martin F."/>
            <person name="Kauserud H."/>
        </authorList>
    </citation>
    <scope>NUCLEOTIDE SEQUENCE</scope>
    <source>
        <strain evidence="2">CBHHK002</strain>
    </source>
</reference>
<accession>A0AAD7F3N1</accession>
<evidence type="ECO:0000256" key="1">
    <source>
        <dbReference type="SAM" id="SignalP"/>
    </source>
</evidence>
<keyword evidence="3" id="KW-1185">Reference proteome</keyword>
<keyword evidence="1" id="KW-0732">Signal</keyword>